<evidence type="ECO:0000313" key="4">
    <source>
        <dbReference type="Proteomes" id="UP001152797"/>
    </source>
</evidence>
<comment type="caution">
    <text evidence="2">The sequence shown here is derived from an EMBL/GenBank/DDBJ whole genome shotgun (WGS) entry which is preliminary data.</text>
</comment>
<dbReference type="AlphaFoldDB" id="A0A9P1CRL5"/>
<protein>
    <submittedName>
        <fullName evidence="2">Uncharacterized protein</fullName>
    </submittedName>
</protein>
<feature type="signal peptide" evidence="1">
    <location>
        <begin position="1"/>
        <end position="21"/>
    </location>
</feature>
<dbReference type="EMBL" id="CAMXCT020002280">
    <property type="protein sequence ID" value="CAL1150394.1"/>
    <property type="molecule type" value="Genomic_DNA"/>
</dbReference>
<dbReference type="EMBL" id="CAMXCT030002280">
    <property type="protein sequence ID" value="CAL4784331.1"/>
    <property type="molecule type" value="Genomic_DNA"/>
</dbReference>
<keyword evidence="1" id="KW-0732">Signal</keyword>
<accession>A0A9P1CRL5</accession>
<name>A0A9P1CRL5_9DINO</name>
<evidence type="ECO:0000313" key="2">
    <source>
        <dbReference type="EMBL" id="CAI3997019.1"/>
    </source>
</evidence>
<reference evidence="2" key="1">
    <citation type="submission" date="2022-10" db="EMBL/GenBank/DDBJ databases">
        <authorList>
            <person name="Chen Y."/>
            <person name="Dougan E. K."/>
            <person name="Chan C."/>
            <person name="Rhodes N."/>
            <person name="Thang M."/>
        </authorList>
    </citation>
    <scope>NUCLEOTIDE SEQUENCE</scope>
</reference>
<dbReference type="Proteomes" id="UP001152797">
    <property type="component" value="Unassembled WGS sequence"/>
</dbReference>
<sequence>MSMTFLQALALLLSMPGMVHSARSEVAEDEAADVADVVKEAKDAKDAKEGCWLWGKCCTPRCNGLHQDVGSILQFLKMHSCIVEEHEYYEMKHVTGQRGYQKVLMKPPDISKKLKAGDYVCKETCRVTYKDGSKGKMVLFRTGGDKGNPAKCRQKDW</sequence>
<evidence type="ECO:0000313" key="3">
    <source>
        <dbReference type="EMBL" id="CAL4784331.1"/>
    </source>
</evidence>
<keyword evidence="4" id="KW-1185">Reference proteome</keyword>
<reference evidence="3 4" key="2">
    <citation type="submission" date="2024-05" db="EMBL/GenBank/DDBJ databases">
        <authorList>
            <person name="Chen Y."/>
            <person name="Shah S."/>
            <person name="Dougan E. K."/>
            <person name="Thang M."/>
            <person name="Chan C."/>
        </authorList>
    </citation>
    <scope>NUCLEOTIDE SEQUENCE [LARGE SCALE GENOMIC DNA]</scope>
</reference>
<proteinExistence type="predicted"/>
<feature type="chain" id="PRO_5043270712" evidence="1">
    <location>
        <begin position="22"/>
        <end position="157"/>
    </location>
</feature>
<evidence type="ECO:0000256" key="1">
    <source>
        <dbReference type="SAM" id="SignalP"/>
    </source>
</evidence>
<dbReference type="EMBL" id="CAMXCT010002280">
    <property type="protein sequence ID" value="CAI3997019.1"/>
    <property type="molecule type" value="Genomic_DNA"/>
</dbReference>
<organism evidence="2">
    <name type="scientific">Cladocopium goreaui</name>
    <dbReference type="NCBI Taxonomy" id="2562237"/>
    <lineage>
        <taxon>Eukaryota</taxon>
        <taxon>Sar</taxon>
        <taxon>Alveolata</taxon>
        <taxon>Dinophyceae</taxon>
        <taxon>Suessiales</taxon>
        <taxon>Symbiodiniaceae</taxon>
        <taxon>Cladocopium</taxon>
    </lineage>
</organism>
<gene>
    <name evidence="2" type="ORF">C1SCF055_LOCUS23446</name>
</gene>